<evidence type="ECO:0000313" key="2">
    <source>
        <dbReference type="Proteomes" id="UP000790347"/>
    </source>
</evidence>
<reference evidence="1" key="1">
    <citation type="submission" date="2013-05" db="EMBL/GenBank/DDBJ databases">
        <authorList>
            <person name="Yim A.K.Y."/>
            <person name="Chan T.F."/>
            <person name="Ji K.M."/>
            <person name="Liu X.Y."/>
            <person name="Zhou J.W."/>
            <person name="Li R.Q."/>
            <person name="Yang K.Y."/>
            <person name="Li J."/>
            <person name="Li M."/>
            <person name="Law P.T.W."/>
            <person name="Wu Y.L."/>
            <person name="Cai Z.L."/>
            <person name="Qin H."/>
            <person name="Bao Y."/>
            <person name="Leung R.K.K."/>
            <person name="Ng P.K.S."/>
            <person name="Zou J."/>
            <person name="Zhong X.J."/>
            <person name="Ran P.X."/>
            <person name="Zhong N.S."/>
            <person name="Liu Z.G."/>
            <person name="Tsui S.K.W."/>
        </authorList>
    </citation>
    <scope>NUCLEOTIDE SEQUENCE</scope>
    <source>
        <strain evidence="1">Derf</strain>
        <tissue evidence="1">Whole organism</tissue>
    </source>
</reference>
<organism evidence="1 2">
    <name type="scientific">Dermatophagoides farinae</name>
    <name type="common">American house dust mite</name>
    <dbReference type="NCBI Taxonomy" id="6954"/>
    <lineage>
        <taxon>Eukaryota</taxon>
        <taxon>Metazoa</taxon>
        <taxon>Ecdysozoa</taxon>
        <taxon>Arthropoda</taxon>
        <taxon>Chelicerata</taxon>
        <taxon>Arachnida</taxon>
        <taxon>Acari</taxon>
        <taxon>Acariformes</taxon>
        <taxon>Sarcoptiformes</taxon>
        <taxon>Astigmata</taxon>
        <taxon>Psoroptidia</taxon>
        <taxon>Analgoidea</taxon>
        <taxon>Pyroglyphidae</taxon>
        <taxon>Dermatophagoidinae</taxon>
        <taxon>Dermatophagoides</taxon>
    </lineage>
</organism>
<sequence>MPSRYCMVYGYNNHITNYSHWTNYMTIWEYIQDDGFNFLFTTTKKNSIILSQQFNNSNKKQLMMITKAG</sequence>
<evidence type="ECO:0000313" key="1">
    <source>
        <dbReference type="EMBL" id="KAH9517336.1"/>
    </source>
</evidence>
<keyword evidence="2" id="KW-1185">Reference proteome</keyword>
<dbReference type="Proteomes" id="UP000790347">
    <property type="component" value="Unassembled WGS sequence"/>
</dbReference>
<dbReference type="EMBL" id="ASGP02000003">
    <property type="protein sequence ID" value="KAH9517336.1"/>
    <property type="molecule type" value="Genomic_DNA"/>
</dbReference>
<comment type="caution">
    <text evidence="1">The sequence shown here is derived from an EMBL/GenBank/DDBJ whole genome shotgun (WGS) entry which is preliminary data.</text>
</comment>
<name>A0A922I3H2_DERFA</name>
<proteinExistence type="predicted"/>
<protein>
    <submittedName>
        <fullName evidence="1">Uncharacterized protein</fullName>
    </submittedName>
</protein>
<gene>
    <name evidence="1" type="ORF">DERF_008014</name>
</gene>
<dbReference type="AlphaFoldDB" id="A0A922I3H2"/>
<reference evidence="1" key="2">
    <citation type="journal article" date="2022" name="Res Sq">
        <title>Comparative Genomics Reveals Insights into the Divergent Evolution of Astigmatic Mites and Household Pest Adaptations.</title>
        <authorList>
            <person name="Xiong Q."/>
            <person name="Wan A.T.-Y."/>
            <person name="Liu X.-Y."/>
            <person name="Fung C.S.-H."/>
            <person name="Xiao X."/>
            <person name="Malainual N."/>
            <person name="Hou J."/>
            <person name="Wang L."/>
            <person name="Wang M."/>
            <person name="Yang K."/>
            <person name="Cui Y."/>
            <person name="Leung E."/>
            <person name="Nong W."/>
            <person name="Shin S.-K."/>
            <person name="Au S."/>
            <person name="Jeong K.Y."/>
            <person name="Chew F.T."/>
            <person name="Hui J."/>
            <person name="Leung T.F."/>
            <person name="Tungtrongchitr A."/>
            <person name="Zhong N."/>
            <person name="Liu Z."/>
            <person name="Tsui S."/>
        </authorList>
    </citation>
    <scope>NUCLEOTIDE SEQUENCE</scope>
    <source>
        <strain evidence="1">Derf</strain>
        <tissue evidence="1">Whole organism</tissue>
    </source>
</reference>
<accession>A0A922I3H2</accession>